<dbReference type="AlphaFoldDB" id="A0A0D6N6I2"/>
<dbReference type="PANTHER" id="PTHR46558:SF13">
    <property type="entry name" value="HTH-TYPE TRANSCRIPTIONAL REGULATOR IMMR"/>
    <property type="match status" value="1"/>
</dbReference>
<dbReference type="EMBL" id="BJVU01000016">
    <property type="protein sequence ID" value="GEL59931.1"/>
    <property type="molecule type" value="Genomic_DNA"/>
</dbReference>
<sequence length="114" mass="12776">MGRRLRELRKAKGLTQVDVAAALDVSRSHITQVELGADPGFSTFIQLAKFYDVSLDYLFSGRAETSTILSTNINCQAPYTAEELALIELWREMNEGQRELLLSMIEKAVRLNVA</sequence>
<protein>
    <submittedName>
        <fullName evidence="3">Transcriptional regulator XRE</fullName>
    </submittedName>
</protein>
<accession>A0A0D6N6I2</accession>
<evidence type="ECO:0000313" key="6">
    <source>
        <dbReference type="Proteomes" id="UP000321891"/>
    </source>
</evidence>
<dbReference type="Proteomes" id="UP000321891">
    <property type="component" value="Unassembled WGS sequence"/>
</dbReference>
<comment type="caution">
    <text evidence="3">The sequence shown here is derived from an EMBL/GenBank/DDBJ whole genome shotgun (WGS) entry which is preliminary data.</text>
</comment>
<dbReference type="SUPFAM" id="SSF47413">
    <property type="entry name" value="lambda repressor-like DNA-binding domains"/>
    <property type="match status" value="1"/>
</dbReference>
<dbReference type="PANTHER" id="PTHR46558">
    <property type="entry name" value="TRACRIPTIONAL REGULATORY PROTEIN-RELATED-RELATED"/>
    <property type="match status" value="1"/>
</dbReference>
<gene>
    <name evidence="3" type="ORF">Abci_046_007</name>
    <name evidence="4" type="ORF">ACI01nite_25330</name>
</gene>
<feature type="domain" description="HTH cro/C1-type" evidence="2">
    <location>
        <begin position="5"/>
        <end position="58"/>
    </location>
</feature>
<dbReference type="Pfam" id="PF01381">
    <property type="entry name" value="HTH_3"/>
    <property type="match status" value="1"/>
</dbReference>
<dbReference type="Gene3D" id="1.10.260.40">
    <property type="entry name" value="lambda repressor-like DNA-binding domains"/>
    <property type="match status" value="1"/>
</dbReference>
<dbReference type="STRING" id="1231339.Abci_046_007"/>
<evidence type="ECO:0000313" key="5">
    <source>
        <dbReference type="Proteomes" id="UP000032671"/>
    </source>
</evidence>
<dbReference type="Proteomes" id="UP000032671">
    <property type="component" value="Unassembled WGS sequence"/>
</dbReference>
<dbReference type="SMART" id="SM00530">
    <property type="entry name" value="HTH_XRE"/>
    <property type="match status" value="1"/>
</dbReference>
<organism evidence="3 5">
    <name type="scientific">Acetobacter cibinongensis</name>
    <dbReference type="NCBI Taxonomy" id="146475"/>
    <lineage>
        <taxon>Bacteria</taxon>
        <taxon>Pseudomonadati</taxon>
        <taxon>Pseudomonadota</taxon>
        <taxon>Alphaproteobacteria</taxon>
        <taxon>Acetobacterales</taxon>
        <taxon>Acetobacteraceae</taxon>
        <taxon>Acetobacter</taxon>
    </lineage>
</organism>
<dbReference type="CDD" id="cd00093">
    <property type="entry name" value="HTH_XRE"/>
    <property type="match status" value="1"/>
</dbReference>
<keyword evidence="6" id="KW-1185">Reference proteome</keyword>
<dbReference type="InterPro" id="IPR001387">
    <property type="entry name" value="Cro/C1-type_HTH"/>
</dbReference>
<dbReference type="PROSITE" id="PS50943">
    <property type="entry name" value="HTH_CROC1"/>
    <property type="match status" value="1"/>
</dbReference>
<dbReference type="InterPro" id="IPR010982">
    <property type="entry name" value="Lambda_DNA-bd_dom_sf"/>
</dbReference>
<proteinExistence type="predicted"/>
<evidence type="ECO:0000259" key="2">
    <source>
        <dbReference type="PROSITE" id="PS50943"/>
    </source>
</evidence>
<evidence type="ECO:0000313" key="4">
    <source>
        <dbReference type="EMBL" id="GEL59931.1"/>
    </source>
</evidence>
<dbReference type="EMBL" id="BAMV01000044">
    <property type="protein sequence ID" value="GAN61574.1"/>
    <property type="molecule type" value="Genomic_DNA"/>
</dbReference>
<name>A0A0D6N6I2_9PROT</name>
<reference evidence="4 6" key="2">
    <citation type="submission" date="2019-07" db="EMBL/GenBank/DDBJ databases">
        <title>Whole genome shotgun sequence of Acetobacter cibinongensis NBRC 16605.</title>
        <authorList>
            <person name="Hosoyama A."/>
            <person name="Uohara A."/>
            <person name="Ohji S."/>
            <person name="Ichikawa N."/>
        </authorList>
    </citation>
    <scope>NUCLEOTIDE SEQUENCE [LARGE SCALE GENOMIC DNA]</scope>
    <source>
        <strain evidence="4 6">NBRC 16605</strain>
    </source>
</reference>
<accession>A0A6N3SRC3</accession>
<keyword evidence="1" id="KW-0238">DNA-binding</keyword>
<evidence type="ECO:0000313" key="3">
    <source>
        <dbReference type="EMBL" id="GAN61574.1"/>
    </source>
</evidence>
<evidence type="ECO:0000256" key="1">
    <source>
        <dbReference type="ARBA" id="ARBA00023125"/>
    </source>
</evidence>
<reference evidence="3 5" key="1">
    <citation type="submission" date="2012-11" db="EMBL/GenBank/DDBJ databases">
        <title>Whole genome sequence of Acetobacter cibinongensis 4H-1.</title>
        <authorList>
            <person name="Azuma Y."/>
            <person name="Higashiura N."/>
            <person name="Hirakawa H."/>
            <person name="Matsushita K."/>
        </authorList>
    </citation>
    <scope>NUCLEOTIDE SEQUENCE [LARGE SCALE GENOMIC DNA]</scope>
    <source>
        <strain evidence="3 5">4H-1</strain>
    </source>
</reference>
<dbReference type="GO" id="GO:0003677">
    <property type="term" value="F:DNA binding"/>
    <property type="evidence" value="ECO:0007669"/>
    <property type="project" value="UniProtKB-KW"/>
</dbReference>